<name>A0A346PAK6_9EURY</name>
<proteinExistence type="inferred from homology"/>
<accession>A0A346PL33</accession>
<evidence type="ECO:0000313" key="5">
    <source>
        <dbReference type="Proteomes" id="UP000258613"/>
    </source>
</evidence>
<dbReference type="OrthoDB" id="105697at2157"/>
<dbReference type="InterPro" id="IPR006016">
    <property type="entry name" value="UspA"/>
</dbReference>
<dbReference type="EMBL" id="CP027033">
    <property type="protein sequence ID" value="AXR80228.1"/>
    <property type="molecule type" value="Genomic_DNA"/>
</dbReference>
<gene>
    <name evidence="3" type="ORF">AArc1_0207</name>
    <name evidence="4" type="ORF">AArcMg_0205</name>
</gene>
<organism evidence="3 6">
    <name type="scientific">Natrarchaeobaculum sulfurireducens</name>
    <dbReference type="NCBI Taxonomy" id="2044521"/>
    <lineage>
        <taxon>Archaea</taxon>
        <taxon>Methanobacteriati</taxon>
        <taxon>Methanobacteriota</taxon>
        <taxon>Stenosarchaea group</taxon>
        <taxon>Halobacteria</taxon>
        <taxon>Halobacteriales</taxon>
        <taxon>Natrialbaceae</taxon>
        <taxon>Natrarchaeobaculum</taxon>
    </lineage>
</organism>
<reference evidence="6" key="1">
    <citation type="submission" date="2017-10" db="EMBL/GenBank/DDBJ databases">
        <title>Phenotypic and genomic properties of facultatively anaerobic sulfur-reducing natronoarchaea from hypersaline soda lakes.</title>
        <authorList>
            <person name="Sorokin D.Y."/>
            <person name="Kublanov I.V."/>
            <person name="Roman P."/>
            <person name="Sinninghe Damste J.S."/>
            <person name="Golyshin P.N."/>
            <person name="Rojo D."/>
            <person name="Ciordia S."/>
            <person name="Mena Md.C."/>
            <person name="Ferrer M."/>
            <person name="Messina E."/>
            <person name="Smedile F."/>
            <person name="La Spada G."/>
            <person name="La Cono V."/>
            <person name="Yakimov M.M."/>
        </authorList>
    </citation>
    <scope>NUCLEOTIDE SEQUENCE [LARGE SCALE GENOMIC DNA]</scope>
    <source>
        <strain evidence="6">AArc1</strain>
    </source>
</reference>
<dbReference type="InterPro" id="IPR006015">
    <property type="entry name" value="Universal_stress_UspA"/>
</dbReference>
<dbReference type="KEGG" id="nag:AArcMg_0205"/>
<sequence>MYDTVLIPTDGSEPAARAVEQGLEIADRFDATLHVLYAADLDDRTPLDISSSQAAESMREYGQQLTGGVAEQAPAGLEVVRAVEEGDPREVILEYVDEHDIDVVVMGTHGRRGLDKLLLGSVTEHVMRNVTCSVLVTRAEPGEEPVDNASAAIDAARTALESADDVDADGLELEGQPHEMGGYWIVHAETPERSFNVHISRATGTARIADVTDE</sequence>
<dbReference type="SUPFAM" id="SSF52402">
    <property type="entry name" value="Adenine nucleotide alpha hydrolases-like"/>
    <property type="match status" value="1"/>
</dbReference>
<dbReference type="EMBL" id="CP024047">
    <property type="protein sequence ID" value="AXR76551.1"/>
    <property type="molecule type" value="Genomic_DNA"/>
</dbReference>
<dbReference type="PANTHER" id="PTHR46268:SF6">
    <property type="entry name" value="UNIVERSAL STRESS PROTEIN UP12"/>
    <property type="match status" value="1"/>
</dbReference>
<dbReference type="Proteomes" id="UP000258613">
    <property type="component" value="Chromosome"/>
</dbReference>
<evidence type="ECO:0000313" key="4">
    <source>
        <dbReference type="EMBL" id="AXR80228.1"/>
    </source>
</evidence>
<evidence type="ECO:0000313" key="6">
    <source>
        <dbReference type="Proteomes" id="UP000258707"/>
    </source>
</evidence>
<dbReference type="InterPro" id="IPR014729">
    <property type="entry name" value="Rossmann-like_a/b/a_fold"/>
</dbReference>
<accession>A0A346PAK6</accession>
<dbReference type="GeneID" id="37640691"/>
<feature type="domain" description="UspA" evidence="2">
    <location>
        <begin position="1"/>
        <end position="138"/>
    </location>
</feature>
<protein>
    <submittedName>
        <fullName evidence="3">Nucleotide-binding protein, UspA family</fullName>
    </submittedName>
    <submittedName>
        <fullName evidence="4">Universal stress protein</fullName>
    </submittedName>
</protein>
<evidence type="ECO:0000313" key="3">
    <source>
        <dbReference type="EMBL" id="AXR76551.1"/>
    </source>
</evidence>
<reference evidence="3" key="3">
    <citation type="journal article" date="2019" name="Int. J. Syst. Evol. Microbiol.">
        <title>Natronolimnobius sulfurireducens sp. nov. and Halalkaliarchaeum desulfuricum gen. nov., sp. nov., the first sulfur-respiring alkaliphilic haloarchaea from hypersaline alkaline lakes.</title>
        <authorList>
            <person name="Sorokin D.Y."/>
            <person name="Yakimov M."/>
            <person name="Messina E."/>
            <person name="Merkel A.Y."/>
            <person name="Bale N.J."/>
            <person name="Sinninghe Damste J.S."/>
        </authorList>
    </citation>
    <scope>NUCLEOTIDE SEQUENCE</scope>
    <source>
        <strain evidence="4">AArc-Mg</strain>
        <strain evidence="3">AArc1</strain>
    </source>
</reference>
<comment type="similarity">
    <text evidence="1">Belongs to the universal stress protein A family.</text>
</comment>
<dbReference type="RefSeq" id="WP_117362700.1">
    <property type="nucleotide sequence ID" value="NZ_CP024047.1"/>
</dbReference>
<dbReference type="AlphaFoldDB" id="A0A346PAK6"/>
<dbReference type="CDD" id="cd00293">
    <property type="entry name" value="USP-like"/>
    <property type="match status" value="1"/>
</dbReference>
<evidence type="ECO:0000256" key="1">
    <source>
        <dbReference type="ARBA" id="ARBA00008791"/>
    </source>
</evidence>
<reference evidence="5" key="2">
    <citation type="submission" date="2018-02" db="EMBL/GenBank/DDBJ databases">
        <title>Phenotypic and genomic properties of facultatively anaerobic sulfur-reducing natronoarchaea from hypersaline soda lakes.</title>
        <authorList>
            <person name="Sorokin D.Y."/>
            <person name="Kublanov I.V."/>
            <person name="Roman P."/>
            <person name="Sinninghe Damste J.S."/>
            <person name="Golyshin P.N."/>
            <person name="Rojo D."/>
            <person name="Ciordia S."/>
            <person name="Mena M.D.C."/>
            <person name="Ferrer M."/>
            <person name="Messina E."/>
            <person name="Smedile F."/>
            <person name="La Spada G."/>
            <person name="La Cono V."/>
            <person name="Yakimov M.M."/>
        </authorList>
    </citation>
    <scope>NUCLEOTIDE SEQUENCE [LARGE SCALE GENOMIC DNA]</scope>
    <source>
        <strain evidence="5">AArc-Mg</strain>
    </source>
</reference>
<dbReference type="KEGG" id="nan:AArc1_0207"/>
<evidence type="ECO:0000259" key="2">
    <source>
        <dbReference type="Pfam" id="PF00582"/>
    </source>
</evidence>
<dbReference type="PANTHER" id="PTHR46268">
    <property type="entry name" value="STRESS RESPONSE PROTEIN NHAX"/>
    <property type="match status" value="1"/>
</dbReference>
<dbReference type="Proteomes" id="UP000258707">
    <property type="component" value="Chromosome"/>
</dbReference>
<dbReference type="Gene3D" id="3.40.50.620">
    <property type="entry name" value="HUPs"/>
    <property type="match status" value="1"/>
</dbReference>
<keyword evidence="5" id="KW-1185">Reference proteome</keyword>
<dbReference type="Pfam" id="PF00582">
    <property type="entry name" value="Usp"/>
    <property type="match status" value="1"/>
</dbReference>
<dbReference type="PRINTS" id="PR01438">
    <property type="entry name" value="UNVRSLSTRESS"/>
</dbReference>